<evidence type="ECO:0000313" key="3">
    <source>
        <dbReference type="EMBL" id="KKN41009.1"/>
    </source>
</evidence>
<dbReference type="AlphaFoldDB" id="A0A0F9QEQ1"/>
<protein>
    <recommendedName>
        <fullName evidence="2">IFT52 GIFT domain-containing protein</fullName>
    </recommendedName>
</protein>
<dbReference type="Gene3D" id="3.40.50.880">
    <property type="match status" value="1"/>
</dbReference>
<gene>
    <name evidence="3" type="ORF">LCGC14_0727560</name>
</gene>
<accession>A0A0F9QEQ1</accession>
<evidence type="ECO:0000256" key="1">
    <source>
        <dbReference type="SAM" id="Coils"/>
    </source>
</evidence>
<organism evidence="3">
    <name type="scientific">marine sediment metagenome</name>
    <dbReference type="NCBI Taxonomy" id="412755"/>
    <lineage>
        <taxon>unclassified sequences</taxon>
        <taxon>metagenomes</taxon>
        <taxon>ecological metagenomes</taxon>
    </lineage>
</organism>
<evidence type="ECO:0000259" key="2">
    <source>
        <dbReference type="Pfam" id="PF23355"/>
    </source>
</evidence>
<comment type="caution">
    <text evidence="3">The sequence shown here is derived from an EMBL/GenBank/DDBJ whole genome shotgun (WGS) entry which is preliminary data.</text>
</comment>
<dbReference type="EMBL" id="LAZR01001673">
    <property type="protein sequence ID" value="KKN41009.1"/>
    <property type="molecule type" value="Genomic_DNA"/>
</dbReference>
<name>A0A0F9QEQ1_9ZZZZ</name>
<reference evidence="3" key="1">
    <citation type="journal article" date="2015" name="Nature">
        <title>Complex archaea that bridge the gap between prokaryotes and eukaryotes.</title>
        <authorList>
            <person name="Spang A."/>
            <person name="Saw J.H."/>
            <person name="Jorgensen S.L."/>
            <person name="Zaremba-Niedzwiedzka K."/>
            <person name="Martijn J."/>
            <person name="Lind A.E."/>
            <person name="van Eijk R."/>
            <person name="Schleper C."/>
            <person name="Guy L."/>
            <person name="Ettema T.J."/>
        </authorList>
    </citation>
    <scope>NUCLEOTIDE SEQUENCE</scope>
</reference>
<sequence length="418" mass="47739">MPDKAIIGLDYSHNNILKLESSSFTSFTQFLFTSGFKVGKIQNGFESVKDLKKYCVTILSSPKNSKLTPIEIDVLEKYVKTGGSLLMASSSGGDITNDTNLNELARKFGFEFVSDEINDSVNYVSIQKRPIISKLIPHGITEQIKKIVFSSSCSTHILDFVEFNKDIKIEGLLISGLNAWHKLYDGENWIEEDCPKIPLLVAVEYYEGKVVAFGNGSIFSSLAKEYGFTALDNNILISNIINWLSGAITSEGKPVSIDLNLELFYWAEYIIKKDKWDKFSDLINVSLKYFKDNYSNIIEGIRKERKEKLKKSKAYKKKIEEKLKEDTVLDKIPIIERKKEDLEEIMNALGEITGEKYEISIDIGETDKEDLTIDSEISKGYQREELEEFEKFYSKKAIWRGKPTKAFKEWLGKKQEDS</sequence>
<dbReference type="InterPro" id="IPR055458">
    <property type="entry name" value="IFT52_GIFT"/>
</dbReference>
<keyword evidence="1" id="KW-0175">Coiled coil</keyword>
<dbReference type="Pfam" id="PF23355">
    <property type="entry name" value="IFT52_GIFT"/>
    <property type="match status" value="1"/>
</dbReference>
<proteinExistence type="predicted"/>
<feature type="domain" description="IFT52 GIFT" evidence="2">
    <location>
        <begin position="34"/>
        <end position="124"/>
    </location>
</feature>
<dbReference type="InterPro" id="IPR029062">
    <property type="entry name" value="Class_I_gatase-like"/>
</dbReference>
<dbReference type="SUPFAM" id="SSF52317">
    <property type="entry name" value="Class I glutamine amidotransferase-like"/>
    <property type="match status" value="1"/>
</dbReference>
<feature type="coiled-coil region" evidence="1">
    <location>
        <begin position="305"/>
        <end position="355"/>
    </location>
</feature>